<dbReference type="Gene3D" id="3.40.50.1820">
    <property type="entry name" value="alpha/beta hydrolase"/>
    <property type="match status" value="1"/>
</dbReference>
<dbReference type="EMBL" id="CP097635">
    <property type="protein sequence ID" value="URI08046.1"/>
    <property type="molecule type" value="Genomic_DNA"/>
</dbReference>
<dbReference type="InterPro" id="IPR050300">
    <property type="entry name" value="GDXG_lipolytic_enzyme"/>
</dbReference>
<dbReference type="Proteomes" id="UP001056201">
    <property type="component" value="Chromosome 1"/>
</dbReference>
<dbReference type="PROSITE" id="PS51257">
    <property type="entry name" value="PROKAR_LIPOPROTEIN"/>
    <property type="match status" value="1"/>
</dbReference>
<dbReference type="SUPFAM" id="SSF53474">
    <property type="entry name" value="alpha/beta-Hydrolases"/>
    <property type="match status" value="1"/>
</dbReference>
<proteinExistence type="predicted"/>
<dbReference type="GO" id="GO:0016787">
    <property type="term" value="F:hydrolase activity"/>
    <property type="evidence" value="ECO:0007669"/>
    <property type="project" value="UniProtKB-KW"/>
</dbReference>
<evidence type="ECO:0000256" key="2">
    <source>
        <dbReference type="SAM" id="SignalP"/>
    </source>
</evidence>
<accession>A0ABY4SAH8</accession>
<evidence type="ECO:0000313" key="5">
    <source>
        <dbReference type="Proteomes" id="UP001056201"/>
    </source>
</evidence>
<sequence length="294" mass="30811">MWLKRSFLLTLAGAGALAGLAACSPVAALNALAPSGTHTLTAGVAYGPGPRQQLDVYRPTQPAPAGGWPVVVFFYGGSWNTGQRADYAFVGEALASRGMLALVADYRLYPQVRYPDFLRDCAAALAWGLDQAAALGGNPKQVYVMGHSAGAYNAAMLALDARWLAPTGHTPRELAGFIGLAGPYDFLPTGNPDVQPVFFHPDYPPDTQPLPLAGAGAPRSFIGAARKDDLVDPQRNSVALAQRLQGLGVPVTLRLYDRVNHATLAGALGAPLRWLAPVLNDVASFVEEATPGAA</sequence>
<feature type="chain" id="PRO_5045385916" evidence="2">
    <location>
        <begin position="28"/>
        <end position="294"/>
    </location>
</feature>
<gene>
    <name evidence="4" type="ORF">MW290_05555</name>
</gene>
<keyword evidence="1 4" id="KW-0378">Hydrolase</keyword>
<dbReference type="PANTHER" id="PTHR48081:SF9">
    <property type="entry name" value="CARBOXYLESTERASE"/>
    <property type="match status" value="1"/>
</dbReference>
<dbReference type="InterPro" id="IPR029058">
    <property type="entry name" value="AB_hydrolase_fold"/>
</dbReference>
<dbReference type="InterPro" id="IPR049492">
    <property type="entry name" value="BD-FAE-like_dom"/>
</dbReference>
<reference evidence="4" key="1">
    <citation type="submission" date="2022-05" db="EMBL/GenBank/DDBJ databases">
        <title>An RpoN-dependent PEP-CTERM gene is involved in floc formation of an Aquincola tertiaricarbonis strain.</title>
        <authorList>
            <person name="Qiu D."/>
            <person name="Xia M."/>
        </authorList>
    </citation>
    <scope>NUCLEOTIDE SEQUENCE</scope>
    <source>
        <strain evidence="4">RN12</strain>
    </source>
</reference>
<evidence type="ECO:0000259" key="3">
    <source>
        <dbReference type="Pfam" id="PF20434"/>
    </source>
</evidence>
<dbReference type="InterPro" id="IPR006311">
    <property type="entry name" value="TAT_signal"/>
</dbReference>
<dbReference type="Pfam" id="PF20434">
    <property type="entry name" value="BD-FAE"/>
    <property type="match status" value="1"/>
</dbReference>
<feature type="domain" description="BD-FAE-like" evidence="3">
    <location>
        <begin position="54"/>
        <end position="162"/>
    </location>
</feature>
<organism evidence="4 5">
    <name type="scientific">Aquincola tertiaricarbonis</name>
    <dbReference type="NCBI Taxonomy" id="391953"/>
    <lineage>
        <taxon>Bacteria</taxon>
        <taxon>Pseudomonadati</taxon>
        <taxon>Pseudomonadota</taxon>
        <taxon>Betaproteobacteria</taxon>
        <taxon>Burkholderiales</taxon>
        <taxon>Sphaerotilaceae</taxon>
        <taxon>Aquincola</taxon>
    </lineage>
</organism>
<dbReference type="RefSeq" id="WP_250196268.1">
    <property type="nucleotide sequence ID" value="NZ_CP097635.1"/>
</dbReference>
<feature type="signal peptide" evidence="2">
    <location>
        <begin position="1"/>
        <end position="27"/>
    </location>
</feature>
<evidence type="ECO:0000313" key="4">
    <source>
        <dbReference type="EMBL" id="URI08046.1"/>
    </source>
</evidence>
<name>A0ABY4SAH8_AQUTE</name>
<keyword evidence="5" id="KW-1185">Reference proteome</keyword>
<dbReference type="PROSITE" id="PS51318">
    <property type="entry name" value="TAT"/>
    <property type="match status" value="1"/>
</dbReference>
<dbReference type="PANTHER" id="PTHR48081">
    <property type="entry name" value="AB HYDROLASE SUPERFAMILY PROTEIN C4A8.06C"/>
    <property type="match status" value="1"/>
</dbReference>
<protein>
    <submittedName>
        <fullName evidence="4">Alpha/beta hydrolase</fullName>
    </submittedName>
</protein>
<keyword evidence="2" id="KW-0732">Signal</keyword>
<evidence type="ECO:0000256" key="1">
    <source>
        <dbReference type="ARBA" id="ARBA00022801"/>
    </source>
</evidence>